<evidence type="ECO:0000313" key="2">
    <source>
        <dbReference type="EMBL" id="GEA35487.1"/>
    </source>
</evidence>
<sequence>MSNSVPFHVPITLSVHISLGVRYSPVSLIVPVTQYGISYFRFLLYRTDPHLSVRTFLYGKHLDPYIRGFRQSVVDILTIDIL</sequence>
<comment type="caution">
    <text evidence="1">The sequence shown here is derived from an EMBL/GenBank/DDBJ whole genome shotgun (WGS) entry which is preliminary data.</text>
</comment>
<evidence type="ECO:0000313" key="5">
    <source>
        <dbReference type="EMBL" id="GEA38434.1"/>
    </source>
</evidence>
<reference evidence="1 6" key="1">
    <citation type="submission" date="2019-06" db="EMBL/GenBank/DDBJ databases">
        <title>Draft genome sequence of [Clostridium] clostridioforme NBRC 113352.</title>
        <authorList>
            <person name="Miura T."/>
            <person name="Furukawa M."/>
            <person name="Shimamura M."/>
            <person name="Ohyama Y."/>
            <person name="Yamazoe A."/>
            <person name="Kawasaki H."/>
        </authorList>
    </citation>
    <scope>NUCLEOTIDE SEQUENCE [LARGE SCALE GENOMIC DNA]</scope>
    <source>
        <strain evidence="1 6">NBRC 113352</strain>
    </source>
</reference>
<evidence type="ECO:0000313" key="1">
    <source>
        <dbReference type="EMBL" id="GEA34911.1"/>
    </source>
</evidence>
<dbReference type="EMBL" id="BJLB01000001">
    <property type="protein sequence ID" value="GEA34911.1"/>
    <property type="molecule type" value="Genomic_DNA"/>
</dbReference>
<organism evidence="1 6">
    <name type="scientific">Enterocloster clostridioformis</name>
    <dbReference type="NCBI Taxonomy" id="1531"/>
    <lineage>
        <taxon>Bacteria</taxon>
        <taxon>Bacillati</taxon>
        <taxon>Bacillota</taxon>
        <taxon>Clostridia</taxon>
        <taxon>Lachnospirales</taxon>
        <taxon>Lachnospiraceae</taxon>
        <taxon>Enterocloster</taxon>
    </lineage>
</organism>
<dbReference type="EMBL" id="BJLB01000001">
    <property type="protein sequence ID" value="GEA35815.1"/>
    <property type="molecule type" value="Genomic_DNA"/>
</dbReference>
<evidence type="ECO:0000313" key="6">
    <source>
        <dbReference type="Proteomes" id="UP000315200"/>
    </source>
</evidence>
<proteinExistence type="predicted"/>
<dbReference type="AlphaFoldDB" id="A0A829W6L4"/>
<accession>A0A829W6L4</accession>
<dbReference type="EMBL" id="BJLB01000001">
    <property type="protein sequence ID" value="GEA36562.1"/>
    <property type="molecule type" value="Genomic_DNA"/>
</dbReference>
<dbReference type="Proteomes" id="UP000315200">
    <property type="component" value="Unassembled WGS sequence"/>
</dbReference>
<name>A0A829W6L4_9FIRM</name>
<protein>
    <submittedName>
        <fullName evidence="1">Uncharacterized protein</fullName>
    </submittedName>
</protein>
<gene>
    <name evidence="1" type="ORF">Ccl03g_06240</name>
    <name evidence="2" type="ORF">Ccl03g_12000</name>
    <name evidence="3" type="ORF">Ccl03g_15280</name>
    <name evidence="4" type="ORF">Ccl03g_22750</name>
    <name evidence="5" type="ORF">Ccl03g_41470</name>
</gene>
<dbReference type="EMBL" id="BJLB01000001">
    <property type="protein sequence ID" value="GEA35487.1"/>
    <property type="molecule type" value="Genomic_DNA"/>
</dbReference>
<evidence type="ECO:0000313" key="4">
    <source>
        <dbReference type="EMBL" id="GEA36562.1"/>
    </source>
</evidence>
<evidence type="ECO:0000313" key="3">
    <source>
        <dbReference type="EMBL" id="GEA35815.1"/>
    </source>
</evidence>
<dbReference type="EMBL" id="BJLB01000001">
    <property type="protein sequence ID" value="GEA38434.1"/>
    <property type="molecule type" value="Genomic_DNA"/>
</dbReference>